<accession>A0A8S5NMY0</accession>
<name>A0A8S5NMY0_9CAUD</name>
<sequence>MFLNNLNCTSYCKLLSQRKDFYTHFLYRTV</sequence>
<proteinExistence type="predicted"/>
<protein>
    <submittedName>
        <fullName evidence="1">Uncharacterized protein</fullName>
    </submittedName>
</protein>
<evidence type="ECO:0000313" key="1">
    <source>
        <dbReference type="EMBL" id="DAD95435.1"/>
    </source>
</evidence>
<dbReference type="EMBL" id="BK015191">
    <property type="protein sequence ID" value="DAD95435.1"/>
    <property type="molecule type" value="Genomic_DNA"/>
</dbReference>
<organism evidence="1">
    <name type="scientific">Podoviridae sp. ctsNK10</name>
    <dbReference type="NCBI Taxonomy" id="2826582"/>
    <lineage>
        <taxon>Viruses</taxon>
        <taxon>Duplodnaviria</taxon>
        <taxon>Heunggongvirae</taxon>
        <taxon>Uroviricota</taxon>
        <taxon>Caudoviricetes</taxon>
    </lineage>
</organism>
<reference evidence="1" key="1">
    <citation type="journal article" date="2021" name="Proc. Natl. Acad. Sci. U.S.A.">
        <title>A Catalog of Tens of Thousands of Viruses from Human Metagenomes Reveals Hidden Associations with Chronic Diseases.</title>
        <authorList>
            <person name="Tisza M.J."/>
            <person name="Buck C.B."/>
        </authorList>
    </citation>
    <scope>NUCLEOTIDE SEQUENCE</scope>
    <source>
        <strain evidence="1">CtsNK10</strain>
    </source>
</reference>